<dbReference type="PANTHER" id="PTHR15394">
    <property type="entry name" value="SERINE HYDROLASE RBBP9"/>
    <property type="match status" value="1"/>
</dbReference>
<dbReference type="GO" id="GO:0016787">
    <property type="term" value="F:hydrolase activity"/>
    <property type="evidence" value="ECO:0007669"/>
    <property type="project" value="InterPro"/>
</dbReference>
<dbReference type="InterPro" id="IPR010662">
    <property type="entry name" value="RBBP9/YdeN"/>
</dbReference>
<keyword evidence="2" id="KW-1185">Reference proteome</keyword>
<accession>A0A1N6HUE8</accession>
<evidence type="ECO:0000313" key="2">
    <source>
        <dbReference type="Proteomes" id="UP000184699"/>
    </source>
</evidence>
<sequence>MTQYLILHGYENRRPEGHWEHWLASELDGRGASVRYPQLPEPDDPELDDWITAIESQLVGTEPASLTVVCHSLACAAWLVFAARRAAAGRTDAAAHRLLLVAPVSDPVLQSIPQVAGFVLGGDPVHAAAEHVIVVAGDADPYCPEGAARVFAEPLGAEHVTVQGGGHLTIDDGFGPFPLVLELATR</sequence>
<dbReference type="SUPFAM" id="SSF53474">
    <property type="entry name" value="alpha/beta-Hydrolases"/>
    <property type="match status" value="1"/>
</dbReference>
<evidence type="ECO:0000313" key="1">
    <source>
        <dbReference type="EMBL" id="SIO23444.1"/>
    </source>
</evidence>
<name>A0A1N6HUE8_9MICO</name>
<organism evidence="1 2">
    <name type="scientific">Agromyces cerinus subsp. cerinus</name>
    <dbReference type="NCBI Taxonomy" id="232089"/>
    <lineage>
        <taxon>Bacteria</taxon>
        <taxon>Bacillati</taxon>
        <taxon>Actinomycetota</taxon>
        <taxon>Actinomycetes</taxon>
        <taxon>Micrococcales</taxon>
        <taxon>Microbacteriaceae</taxon>
        <taxon>Agromyces</taxon>
    </lineage>
</organism>
<gene>
    <name evidence="1" type="ORF">SAMN05443544_3519</name>
</gene>
<dbReference type="STRING" id="232089.SAMN05443544_3519"/>
<proteinExistence type="predicted"/>
<dbReference type="EMBL" id="FSRJ01000004">
    <property type="protein sequence ID" value="SIO23444.1"/>
    <property type="molecule type" value="Genomic_DNA"/>
</dbReference>
<protein>
    <submittedName>
        <fullName evidence="1">Uncharacterized protein</fullName>
    </submittedName>
</protein>
<reference evidence="2" key="1">
    <citation type="submission" date="2016-11" db="EMBL/GenBank/DDBJ databases">
        <authorList>
            <person name="Varghese N."/>
            <person name="Submissions S."/>
        </authorList>
    </citation>
    <scope>NUCLEOTIDE SEQUENCE [LARGE SCALE GENOMIC DNA]</scope>
    <source>
        <strain evidence="2">DSM 8595</strain>
    </source>
</reference>
<dbReference type="Gene3D" id="3.40.50.1820">
    <property type="entry name" value="alpha/beta hydrolase"/>
    <property type="match status" value="1"/>
</dbReference>
<dbReference type="InterPro" id="IPR029058">
    <property type="entry name" value="AB_hydrolase_fold"/>
</dbReference>
<dbReference type="PANTHER" id="PTHR15394:SF3">
    <property type="entry name" value="SERINE HYDROLASE RBBP9"/>
    <property type="match status" value="1"/>
</dbReference>
<dbReference type="Proteomes" id="UP000184699">
    <property type="component" value="Unassembled WGS sequence"/>
</dbReference>
<dbReference type="RefSeq" id="WP_084184118.1">
    <property type="nucleotide sequence ID" value="NZ_FSRJ01000004.1"/>
</dbReference>
<dbReference type="OrthoDB" id="9804993at2"/>
<dbReference type="Pfam" id="PF06821">
    <property type="entry name" value="Ser_hydrolase"/>
    <property type="match status" value="1"/>
</dbReference>
<dbReference type="AlphaFoldDB" id="A0A1N6HUE8"/>